<evidence type="ECO:0000256" key="5">
    <source>
        <dbReference type="ARBA" id="ARBA00048763"/>
    </source>
</evidence>
<evidence type="ECO:0000256" key="2">
    <source>
        <dbReference type="ARBA" id="ARBA00025783"/>
    </source>
</evidence>
<evidence type="ECO:0000256" key="8">
    <source>
        <dbReference type="SAM" id="MobiDB-lite"/>
    </source>
</evidence>
<keyword evidence="10" id="KW-1185">Reference proteome</keyword>
<feature type="region of interest" description="Disordered" evidence="8">
    <location>
        <begin position="1"/>
        <end position="23"/>
    </location>
</feature>
<dbReference type="FunFam" id="3.40.50.150:FF:000270">
    <property type="entry name" value="RNA methylase family protein"/>
    <property type="match status" value="1"/>
</dbReference>
<dbReference type="GO" id="GO:0005634">
    <property type="term" value="C:nucleus"/>
    <property type="evidence" value="ECO:0007669"/>
    <property type="project" value="TreeGrafter"/>
</dbReference>
<comment type="catalytic activity">
    <reaction evidence="4">
        <text>a 5'-end (N(7)-methyl 5'-triphosphoguanosine)-ribonucleoside in snoRNA + S-adenosyl-L-methionine = a 5'-end (N(2),N(7)-dimethyl 5'-triphosphoguanosine)-ribonucleoside in snoRNA + S-adenosyl-L-homocysteine + H(+)</text>
        <dbReference type="Rhea" id="RHEA:78475"/>
        <dbReference type="Rhea" id="RHEA-COMP:19086"/>
        <dbReference type="Rhea" id="RHEA-COMP:19088"/>
        <dbReference type="ChEBI" id="CHEBI:15378"/>
        <dbReference type="ChEBI" id="CHEBI:57856"/>
        <dbReference type="ChEBI" id="CHEBI:59789"/>
        <dbReference type="ChEBI" id="CHEBI:156461"/>
        <dbReference type="ChEBI" id="CHEBI:172880"/>
    </reaction>
    <physiologicalReaction direction="left-to-right" evidence="4">
        <dbReference type="Rhea" id="RHEA:78476"/>
    </physiologicalReaction>
</comment>
<evidence type="ECO:0000313" key="9">
    <source>
        <dbReference type="EMBL" id="CAF9915176.1"/>
    </source>
</evidence>
<evidence type="ECO:0000256" key="4">
    <source>
        <dbReference type="ARBA" id="ARBA00048740"/>
    </source>
</evidence>
<protein>
    <recommendedName>
        <fullName evidence="1">Trimethylguanosine synthase</fullName>
    </recommendedName>
    <alternativeName>
        <fullName evidence="7">Cap-specific guanine-N(2) methyltransferase</fullName>
    </alternativeName>
</protein>
<dbReference type="GO" id="GO:0071164">
    <property type="term" value="F:RNA cap trimethylguanosine synthase activity"/>
    <property type="evidence" value="ECO:0007669"/>
    <property type="project" value="TreeGrafter"/>
</dbReference>
<dbReference type="Gene3D" id="3.40.50.150">
    <property type="entry name" value="Vaccinia Virus protein VP39"/>
    <property type="match status" value="1"/>
</dbReference>
<dbReference type="PANTHER" id="PTHR14741:SF32">
    <property type="entry name" value="TRIMETHYLGUANOSINE SYNTHASE"/>
    <property type="match status" value="1"/>
</dbReference>
<name>A0A8H3EX68_9LECA</name>
<evidence type="ECO:0000256" key="3">
    <source>
        <dbReference type="ARBA" id="ARBA00047418"/>
    </source>
</evidence>
<comment type="catalytic activity">
    <reaction evidence="3">
        <text>a 5'-end (N(2),N(7)-dimethyl 5'-triphosphoguanosine)-ribonucleoside in snoRNA + S-adenosyl-L-methionine = a 5'-end (N(2),N(2),N(7)-trimethyl 5'-triphosphoguanosine)-ribonucleoside in snoRNA + S-adenosyl-L-homocysteine + H(+)</text>
        <dbReference type="Rhea" id="RHEA:78507"/>
        <dbReference type="Rhea" id="RHEA-COMP:19088"/>
        <dbReference type="Rhea" id="RHEA-COMP:19090"/>
        <dbReference type="ChEBI" id="CHEBI:15378"/>
        <dbReference type="ChEBI" id="CHEBI:57856"/>
        <dbReference type="ChEBI" id="CHEBI:59789"/>
        <dbReference type="ChEBI" id="CHEBI:167623"/>
        <dbReference type="ChEBI" id="CHEBI:172880"/>
    </reaction>
    <physiologicalReaction direction="left-to-right" evidence="3">
        <dbReference type="Rhea" id="RHEA:78508"/>
    </physiologicalReaction>
</comment>
<comment type="catalytic activity">
    <reaction evidence="5">
        <text>a 5'-end (N(2),N(7)-dimethyl 5'-triphosphoguanosine)-ribonucleoside in snRNA + S-adenosyl-L-methionine = a 5'-end (N(2),N(2),N(7)-trimethyl 5'-triphosphoguanosine)-ribonucleoside in snRNA + S-adenosyl-L-homocysteine + H(+)</text>
        <dbReference type="Rhea" id="RHEA:78479"/>
        <dbReference type="Rhea" id="RHEA-COMP:19087"/>
        <dbReference type="Rhea" id="RHEA-COMP:19089"/>
        <dbReference type="ChEBI" id="CHEBI:15378"/>
        <dbReference type="ChEBI" id="CHEBI:57856"/>
        <dbReference type="ChEBI" id="CHEBI:59789"/>
        <dbReference type="ChEBI" id="CHEBI:167623"/>
        <dbReference type="ChEBI" id="CHEBI:172880"/>
    </reaction>
    <physiologicalReaction direction="left-to-right" evidence="5">
        <dbReference type="Rhea" id="RHEA:78480"/>
    </physiologicalReaction>
</comment>
<dbReference type="PANTHER" id="PTHR14741">
    <property type="entry name" value="S-ADENOSYLMETHIONINE-DEPENDENT METHYLTRANSFERASE RELATED"/>
    <property type="match status" value="1"/>
</dbReference>
<evidence type="ECO:0000256" key="1">
    <source>
        <dbReference type="ARBA" id="ARBA00018517"/>
    </source>
</evidence>
<dbReference type="InterPro" id="IPR029063">
    <property type="entry name" value="SAM-dependent_MTases_sf"/>
</dbReference>
<organism evidence="9 10">
    <name type="scientific">Gomphillus americanus</name>
    <dbReference type="NCBI Taxonomy" id="1940652"/>
    <lineage>
        <taxon>Eukaryota</taxon>
        <taxon>Fungi</taxon>
        <taxon>Dikarya</taxon>
        <taxon>Ascomycota</taxon>
        <taxon>Pezizomycotina</taxon>
        <taxon>Lecanoromycetes</taxon>
        <taxon>OSLEUM clade</taxon>
        <taxon>Ostropomycetidae</taxon>
        <taxon>Ostropales</taxon>
        <taxon>Graphidaceae</taxon>
        <taxon>Gomphilloideae</taxon>
        <taxon>Gomphillus</taxon>
    </lineage>
</organism>
<comment type="similarity">
    <text evidence="2">Belongs to the methyltransferase superfamily. Trimethylguanosine synthase family.</text>
</comment>
<dbReference type="OrthoDB" id="194443at2759"/>
<dbReference type="InterPro" id="IPR019012">
    <property type="entry name" value="RNA_cap_Gua-N2-MeTrfase"/>
</dbReference>
<accession>A0A8H3EX68</accession>
<evidence type="ECO:0000313" key="10">
    <source>
        <dbReference type="Proteomes" id="UP000664169"/>
    </source>
</evidence>
<evidence type="ECO:0000256" key="6">
    <source>
        <dbReference type="ARBA" id="ARBA00049075"/>
    </source>
</evidence>
<comment type="catalytic activity">
    <reaction evidence="6">
        <text>a 5'-end (N(7)-methyl 5'-triphosphoguanosine)-ribonucleoside in snRNA + S-adenosyl-L-methionine = a 5'-end (N(2),N(7)-dimethyl 5'-triphosphoguanosine)-ribonucleoside in snRNA + S-adenosyl-L-homocysteine + H(+)</text>
        <dbReference type="Rhea" id="RHEA:78471"/>
        <dbReference type="Rhea" id="RHEA-COMP:19085"/>
        <dbReference type="Rhea" id="RHEA-COMP:19087"/>
        <dbReference type="ChEBI" id="CHEBI:15378"/>
        <dbReference type="ChEBI" id="CHEBI:57856"/>
        <dbReference type="ChEBI" id="CHEBI:59789"/>
        <dbReference type="ChEBI" id="CHEBI:156461"/>
        <dbReference type="ChEBI" id="CHEBI:172880"/>
    </reaction>
    <physiologicalReaction direction="left-to-right" evidence="6">
        <dbReference type="Rhea" id="RHEA:78472"/>
    </physiologicalReaction>
</comment>
<gene>
    <name evidence="9" type="ORF">GOMPHAMPRED_000651</name>
</gene>
<dbReference type="Proteomes" id="UP000664169">
    <property type="component" value="Unassembled WGS sequence"/>
</dbReference>
<proteinExistence type="inferred from homology"/>
<reference evidence="9" key="1">
    <citation type="submission" date="2021-03" db="EMBL/GenBank/DDBJ databases">
        <authorList>
            <person name="Tagirdzhanova G."/>
        </authorList>
    </citation>
    <scope>NUCLEOTIDE SEQUENCE</scope>
</reference>
<evidence type="ECO:0000256" key="7">
    <source>
        <dbReference type="ARBA" id="ARBA00049790"/>
    </source>
</evidence>
<dbReference type="Pfam" id="PF09445">
    <property type="entry name" value="Methyltransf_15"/>
    <property type="match status" value="1"/>
</dbReference>
<dbReference type="SUPFAM" id="SSF53335">
    <property type="entry name" value="S-adenosyl-L-methionine-dependent methyltransferases"/>
    <property type="match status" value="1"/>
</dbReference>
<dbReference type="EMBL" id="CAJPDQ010000010">
    <property type="protein sequence ID" value="CAF9915176.1"/>
    <property type="molecule type" value="Genomic_DNA"/>
</dbReference>
<comment type="caution">
    <text evidence="9">The sequence shown here is derived from an EMBL/GenBank/DDBJ whole genome shotgun (WGS) entry which is preliminary data.</text>
</comment>
<sequence>MTRKRKIEEQIEEESPPEGCHHYQSRQEVPWDIQKYFDQRYSVFSRYDEGIWMTDDSWFGVTPEPIADKIAEHLAQVAPTTKTILIDVFGGAGGNSIAFARSGRWKEVHVIERDAITLACARHNAKVYGVDDVITWYHGDCFEILKDHFTKAAETAVVFASPPWGGPGYRTDQVFDLSLMQPYNLMDLLLPLQTVTKEVVLYLPRTSDLRQFVRFERKGKKLPVIHYCMEGASKALCVYFGDLCVNTLEEDAVNAPTR</sequence>
<dbReference type="AlphaFoldDB" id="A0A8H3EX68"/>
<dbReference type="CDD" id="cd02440">
    <property type="entry name" value="AdoMet_MTases"/>
    <property type="match status" value="1"/>
</dbReference>